<dbReference type="CDD" id="cd16914">
    <property type="entry name" value="EcfT"/>
    <property type="match status" value="1"/>
</dbReference>
<evidence type="ECO:0000256" key="3">
    <source>
        <dbReference type="ARBA" id="ARBA00022989"/>
    </source>
</evidence>
<protein>
    <submittedName>
        <fullName evidence="6">Energy-coupling factor transporter transmembrane component T</fullName>
    </submittedName>
</protein>
<keyword evidence="7" id="KW-1185">Reference proteome</keyword>
<dbReference type="GO" id="GO:0005886">
    <property type="term" value="C:plasma membrane"/>
    <property type="evidence" value="ECO:0007669"/>
    <property type="project" value="TreeGrafter"/>
</dbReference>
<keyword evidence="3 5" id="KW-1133">Transmembrane helix</keyword>
<feature type="transmembrane region" description="Helical" evidence="5">
    <location>
        <begin position="21"/>
        <end position="54"/>
    </location>
</feature>
<feature type="transmembrane region" description="Helical" evidence="5">
    <location>
        <begin position="136"/>
        <end position="154"/>
    </location>
</feature>
<dbReference type="PANTHER" id="PTHR33514">
    <property type="entry name" value="PROTEIN ABCI12, CHLOROPLASTIC"/>
    <property type="match status" value="1"/>
</dbReference>
<evidence type="ECO:0000256" key="5">
    <source>
        <dbReference type="SAM" id="Phobius"/>
    </source>
</evidence>
<accession>A0AAJ6AIB1</accession>
<keyword evidence="4 5" id="KW-0472">Membrane</keyword>
<gene>
    <name evidence="6" type="ORF">QDX21_10985</name>
</gene>
<evidence type="ECO:0000256" key="4">
    <source>
        <dbReference type="ARBA" id="ARBA00023136"/>
    </source>
</evidence>
<feature type="transmembrane region" description="Helical" evidence="5">
    <location>
        <begin position="96"/>
        <end position="116"/>
    </location>
</feature>
<evidence type="ECO:0000313" key="6">
    <source>
        <dbReference type="EMBL" id="WGH92809.1"/>
    </source>
</evidence>
<dbReference type="InterPro" id="IPR003339">
    <property type="entry name" value="ABC/ECF_trnsptr_transmembrane"/>
</dbReference>
<dbReference type="Proteomes" id="UP001224674">
    <property type="component" value="Chromosome"/>
</dbReference>
<evidence type="ECO:0000313" key="7">
    <source>
        <dbReference type="Proteomes" id="UP001224674"/>
    </source>
</evidence>
<dbReference type="Pfam" id="PF02361">
    <property type="entry name" value="CbiQ"/>
    <property type="match status" value="1"/>
</dbReference>
<sequence>MISLYIPGNSLVHRSPAGLKLLVLALTALVLFLVPPSYPAAVVFVLLPILGYLVAQLPLRLLVTDLLRLSFLLVFLVVTQLIFLDPVHAATNTARLISIILLAQVLTRTTEISGIVATTEKLFGPLRRFGANPEKIGLALGLMLNSVGTLSAVINQVREAQRARGVRIAPWSWAVPVLVLSLKHADDLGDALTARGLD</sequence>
<organism evidence="6 7">
    <name type="scientific">Auritidibacter ignavus</name>
    <dbReference type="NCBI Taxonomy" id="678932"/>
    <lineage>
        <taxon>Bacteria</taxon>
        <taxon>Bacillati</taxon>
        <taxon>Actinomycetota</taxon>
        <taxon>Actinomycetes</taxon>
        <taxon>Micrococcales</taxon>
        <taxon>Micrococcaceae</taxon>
        <taxon>Auritidibacter</taxon>
    </lineage>
</organism>
<comment type="subcellular location">
    <subcellularLocation>
        <location evidence="1">Membrane</location>
        <topology evidence="1">Multi-pass membrane protein</topology>
    </subcellularLocation>
</comment>
<keyword evidence="2 5" id="KW-0812">Transmembrane</keyword>
<evidence type="ECO:0000256" key="1">
    <source>
        <dbReference type="ARBA" id="ARBA00004141"/>
    </source>
</evidence>
<reference evidence="6 7" key="1">
    <citation type="submission" date="2023-03" db="EMBL/GenBank/DDBJ databases">
        <title>Complete genome sequences of several Auritidibacter ignavus strains isolated from ear infections.</title>
        <authorList>
            <person name="Baehr T."/>
            <person name="Baumhoegger A.M."/>
        </authorList>
    </citation>
    <scope>NUCLEOTIDE SEQUENCE [LARGE SCALE GENOMIC DNA]</scope>
    <source>
        <strain evidence="6 7">BABAE-6</strain>
    </source>
</reference>
<feature type="transmembrane region" description="Helical" evidence="5">
    <location>
        <begin position="66"/>
        <end position="84"/>
    </location>
</feature>
<dbReference type="PANTHER" id="PTHR33514:SF13">
    <property type="entry name" value="PROTEIN ABCI12, CHLOROPLASTIC"/>
    <property type="match status" value="1"/>
</dbReference>
<dbReference type="AlphaFoldDB" id="A0AAJ6AIB1"/>
<dbReference type="EMBL" id="CP122566">
    <property type="protein sequence ID" value="WGH92809.1"/>
    <property type="molecule type" value="Genomic_DNA"/>
</dbReference>
<evidence type="ECO:0000256" key="2">
    <source>
        <dbReference type="ARBA" id="ARBA00022692"/>
    </source>
</evidence>
<dbReference type="RefSeq" id="WP_279674731.1">
    <property type="nucleotide sequence ID" value="NZ_CP122565.1"/>
</dbReference>
<name>A0AAJ6AIB1_9MICC</name>
<proteinExistence type="predicted"/>